<dbReference type="Proteomes" id="UP000077667">
    <property type="component" value="Chromosome"/>
</dbReference>
<dbReference type="SUPFAM" id="SSF48452">
    <property type="entry name" value="TPR-like"/>
    <property type="match status" value="1"/>
</dbReference>
<dbReference type="Pfam" id="PF14322">
    <property type="entry name" value="SusD-like_3"/>
    <property type="match status" value="1"/>
</dbReference>
<dbReference type="PROSITE" id="PS51257">
    <property type="entry name" value="PROKAR_LIPOPROTEIN"/>
    <property type="match status" value="1"/>
</dbReference>
<comment type="subcellular location">
    <subcellularLocation>
        <location evidence="1">Cell outer membrane</location>
    </subcellularLocation>
</comment>
<dbReference type="RefSeq" id="WP_067755725.1">
    <property type="nucleotide sequence ID" value="NZ_CP015772.1"/>
</dbReference>
<evidence type="ECO:0000256" key="4">
    <source>
        <dbReference type="ARBA" id="ARBA00023136"/>
    </source>
</evidence>
<keyword evidence="4" id="KW-0472">Membrane</keyword>
<evidence type="ECO:0000256" key="5">
    <source>
        <dbReference type="ARBA" id="ARBA00023237"/>
    </source>
</evidence>
<dbReference type="InterPro" id="IPR011990">
    <property type="entry name" value="TPR-like_helical_dom_sf"/>
</dbReference>
<comment type="similarity">
    <text evidence="2">Belongs to the SusD family.</text>
</comment>
<name>A0A1A9I423_9BACT</name>
<feature type="domain" description="SusD-like N-terminal" evidence="7">
    <location>
        <begin position="23"/>
        <end position="221"/>
    </location>
</feature>
<evidence type="ECO:0000313" key="8">
    <source>
        <dbReference type="EMBL" id="ANH81431.1"/>
    </source>
</evidence>
<protein>
    <recommendedName>
        <fullName evidence="10">RagB/SusD family nutrient uptake outer membrane protein</fullName>
    </recommendedName>
</protein>
<evidence type="ECO:0000313" key="9">
    <source>
        <dbReference type="Proteomes" id="UP000077667"/>
    </source>
</evidence>
<evidence type="ECO:0000256" key="2">
    <source>
        <dbReference type="ARBA" id="ARBA00006275"/>
    </source>
</evidence>
<evidence type="ECO:0000256" key="1">
    <source>
        <dbReference type="ARBA" id="ARBA00004442"/>
    </source>
</evidence>
<reference evidence="8 9" key="1">
    <citation type="submission" date="2016-05" db="EMBL/GenBank/DDBJ databases">
        <title>Niabella ginsenosidivorans BS26 whole genome sequencing.</title>
        <authorList>
            <person name="Im W.T."/>
            <person name="Siddiqi M.Z."/>
        </authorList>
    </citation>
    <scope>NUCLEOTIDE SEQUENCE [LARGE SCALE GENOMIC DNA]</scope>
    <source>
        <strain evidence="8 9">BS26</strain>
    </source>
</reference>
<dbReference type="InterPro" id="IPR012944">
    <property type="entry name" value="SusD_RagB_dom"/>
</dbReference>
<dbReference type="CDD" id="cd08977">
    <property type="entry name" value="SusD"/>
    <property type="match status" value="1"/>
</dbReference>
<keyword evidence="5" id="KW-0998">Cell outer membrane</keyword>
<evidence type="ECO:0000259" key="6">
    <source>
        <dbReference type="Pfam" id="PF07980"/>
    </source>
</evidence>
<dbReference type="Gene3D" id="1.25.40.390">
    <property type="match status" value="2"/>
</dbReference>
<proteinExistence type="inferred from homology"/>
<evidence type="ECO:0000259" key="7">
    <source>
        <dbReference type="Pfam" id="PF14322"/>
    </source>
</evidence>
<dbReference type="KEGG" id="nia:A8C56_10960"/>
<dbReference type="EMBL" id="CP015772">
    <property type="protein sequence ID" value="ANH81431.1"/>
    <property type="molecule type" value="Genomic_DNA"/>
</dbReference>
<organism evidence="8 9">
    <name type="scientific">Niabella ginsenosidivorans</name>
    <dbReference type="NCBI Taxonomy" id="1176587"/>
    <lineage>
        <taxon>Bacteria</taxon>
        <taxon>Pseudomonadati</taxon>
        <taxon>Bacteroidota</taxon>
        <taxon>Chitinophagia</taxon>
        <taxon>Chitinophagales</taxon>
        <taxon>Chitinophagaceae</taxon>
        <taxon>Niabella</taxon>
    </lineage>
</organism>
<dbReference type="GO" id="GO:0009279">
    <property type="term" value="C:cell outer membrane"/>
    <property type="evidence" value="ECO:0007669"/>
    <property type="project" value="UniProtKB-SubCell"/>
</dbReference>
<sequence length="437" mass="48506">MKRWYSVFLISVVLISFFASCKKFLDVESFDAISDEKTIFDKASAETAVRGAYSAVSLSSYGSSFQTTILLAGSDIKSLNNAQTDLNIINHDLRSDIAFLSTYWLNFYNAINISNHIIEKVPLVNDVALTDEIRDQFLGEAYFIRALSYFDLARVFGNVPIYLTPTLTIEDKLGVPQSNQATVYNQAITDLNQAIELLPASVVRNRARKSTAYALRARVNLYLKKYQEAENDATEVINNTSYQLIKPFKLAGGTAESILELSYNDNNTNPAFGLWNTSNRALEPKSEIHSLLNDKNIGGGRKILSVQSSLGIVGAICPTKTSPAYLIRTAEVYLIRAEARASRQTPDLTGALADLNAVRERSEVPLATVKDKEGLLLAIENERRIEFALEPHRWFDLTRTGRAAAVLGATNPQKYIFPIPESEILADPSLVQNPSYN</sequence>
<dbReference type="InterPro" id="IPR033985">
    <property type="entry name" value="SusD-like_N"/>
</dbReference>
<feature type="domain" description="RagB/SusD" evidence="6">
    <location>
        <begin position="321"/>
        <end position="405"/>
    </location>
</feature>
<evidence type="ECO:0008006" key="10">
    <source>
        <dbReference type="Google" id="ProtNLM"/>
    </source>
</evidence>
<dbReference type="OrthoDB" id="621570at2"/>
<dbReference type="Pfam" id="PF07980">
    <property type="entry name" value="SusD_RagB"/>
    <property type="match status" value="1"/>
</dbReference>
<accession>A0A1A9I423</accession>
<keyword evidence="3" id="KW-0732">Signal</keyword>
<dbReference type="STRING" id="1176587.A8C56_10960"/>
<evidence type="ECO:0000256" key="3">
    <source>
        <dbReference type="ARBA" id="ARBA00022729"/>
    </source>
</evidence>
<dbReference type="AlphaFoldDB" id="A0A1A9I423"/>
<keyword evidence="9" id="KW-1185">Reference proteome</keyword>
<gene>
    <name evidence="8" type="ORF">A8C56_10960</name>
</gene>